<evidence type="ECO:0000313" key="1">
    <source>
        <dbReference type="EMBL" id="KAJ4158050.1"/>
    </source>
</evidence>
<name>A0A9W8QJI7_AKAMU</name>
<sequence length="180" mass="19059">MQSRALEKPARANYDQLLGAMPDAGVAQETVRATTGAPVALPSHSLMPRAPDFPTWANRSYAGPLTTISTPSSTCTEIQAVATWTGSADPWTVILSYAGYWKGATDGRKDNCLSTRFDEVNRDGVLPVFSPGPGCPLGYGSVCAIVAPGAAITAGSAVQVYARRQDRRGMLPNGLNLRQF</sequence>
<dbReference type="GeneID" id="80895756"/>
<keyword evidence="2" id="KW-1185">Reference proteome</keyword>
<reference evidence="1" key="1">
    <citation type="journal article" date="2023" name="Access Microbiol">
        <title>De-novo genome assembly for Akanthomyces muscarius, a biocontrol agent of insect agricultural pests.</title>
        <authorList>
            <person name="Erdos Z."/>
            <person name="Studholme D.J."/>
            <person name="Raymond B."/>
            <person name="Sharma M."/>
        </authorList>
    </citation>
    <scope>NUCLEOTIDE SEQUENCE</scope>
    <source>
        <strain evidence="1">Ve6</strain>
    </source>
</reference>
<dbReference type="Proteomes" id="UP001144673">
    <property type="component" value="Unassembled WGS sequence"/>
</dbReference>
<protein>
    <submittedName>
        <fullName evidence="1">Uncharacterized protein</fullName>
    </submittedName>
</protein>
<proteinExistence type="predicted"/>
<evidence type="ECO:0000313" key="2">
    <source>
        <dbReference type="Proteomes" id="UP001144673"/>
    </source>
</evidence>
<dbReference type="RefSeq" id="XP_056056417.1">
    <property type="nucleotide sequence ID" value="XM_056201790.1"/>
</dbReference>
<organism evidence="1 2">
    <name type="scientific">Akanthomyces muscarius</name>
    <name type="common">Entomopathogenic fungus</name>
    <name type="synonym">Lecanicillium muscarium</name>
    <dbReference type="NCBI Taxonomy" id="2231603"/>
    <lineage>
        <taxon>Eukaryota</taxon>
        <taxon>Fungi</taxon>
        <taxon>Dikarya</taxon>
        <taxon>Ascomycota</taxon>
        <taxon>Pezizomycotina</taxon>
        <taxon>Sordariomycetes</taxon>
        <taxon>Hypocreomycetidae</taxon>
        <taxon>Hypocreales</taxon>
        <taxon>Cordycipitaceae</taxon>
        <taxon>Akanthomyces</taxon>
    </lineage>
</organism>
<accession>A0A9W8QJI7</accession>
<dbReference type="AlphaFoldDB" id="A0A9W8QJI7"/>
<comment type="caution">
    <text evidence="1">The sequence shown here is derived from an EMBL/GenBank/DDBJ whole genome shotgun (WGS) entry which is preliminary data.</text>
</comment>
<dbReference type="KEGG" id="amus:LMH87_008597"/>
<dbReference type="EMBL" id="JAJHUN010000006">
    <property type="protein sequence ID" value="KAJ4158050.1"/>
    <property type="molecule type" value="Genomic_DNA"/>
</dbReference>
<gene>
    <name evidence="1" type="ORF">LMH87_008597</name>
</gene>